<accession>A0A0N4XDL2</accession>
<evidence type="ECO:0000256" key="1">
    <source>
        <dbReference type="SAM" id="Phobius"/>
    </source>
</evidence>
<keyword evidence="1" id="KW-1133">Transmembrane helix</keyword>
<keyword evidence="1" id="KW-0472">Membrane</keyword>
<keyword evidence="3" id="KW-1185">Reference proteome</keyword>
<dbReference type="AlphaFoldDB" id="A0A0N4XDL2"/>
<feature type="transmembrane region" description="Helical" evidence="1">
    <location>
        <begin position="30"/>
        <end position="49"/>
    </location>
</feature>
<reference evidence="4" key="1">
    <citation type="submission" date="2017-02" db="UniProtKB">
        <authorList>
            <consortium name="WormBaseParasite"/>
        </authorList>
    </citation>
    <scope>IDENTIFICATION</scope>
</reference>
<name>A0A0N4XDL2_NIPBR</name>
<gene>
    <name evidence="2" type="ORF">NBR_LOCUS614</name>
</gene>
<organism evidence="4">
    <name type="scientific">Nippostrongylus brasiliensis</name>
    <name type="common">Rat hookworm</name>
    <dbReference type="NCBI Taxonomy" id="27835"/>
    <lineage>
        <taxon>Eukaryota</taxon>
        <taxon>Metazoa</taxon>
        <taxon>Ecdysozoa</taxon>
        <taxon>Nematoda</taxon>
        <taxon>Chromadorea</taxon>
        <taxon>Rhabditida</taxon>
        <taxon>Rhabditina</taxon>
        <taxon>Rhabditomorpha</taxon>
        <taxon>Strongyloidea</taxon>
        <taxon>Heligmosomidae</taxon>
        <taxon>Nippostrongylus</taxon>
    </lineage>
</organism>
<evidence type="ECO:0000313" key="2">
    <source>
        <dbReference type="EMBL" id="VDL63412.1"/>
    </source>
</evidence>
<dbReference type="EMBL" id="UYSL01000298">
    <property type="protein sequence ID" value="VDL63412.1"/>
    <property type="molecule type" value="Genomic_DNA"/>
</dbReference>
<dbReference type="Proteomes" id="UP000271162">
    <property type="component" value="Unassembled WGS sequence"/>
</dbReference>
<evidence type="ECO:0000313" key="4">
    <source>
        <dbReference type="WBParaSite" id="NBR_0000061301-mRNA-1"/>
    </source>
</evidence>
<proteinExistence type="predicted"/>
<dbReference type="OrthoDB" id="5850002at2759"/>
<evidence type="ECO:0000313" key="3">
    <source>
        <dbReference type="Proteomes" id="UP000271162"/>
    </source>
</evidence>
<dbReference type="WBParaSite" id="NBR_0000061301-mRNA-1">
    <property type="protein sequence ID" value="NBR_0000061301-mRNA-1"/>
    <property type="gene ID" value="NBR_0000061301"/>
</dbReference>
<keyword evidence="1" id="KW-0812">Transmembrane</keyword>
<dbReference type="OMA" id="EDHELIW"/>
<sequence length="126" mass="14308">MTVATSLQQQKQSVESDSIRVISGANARRVAYLAYVTCLAASAIILYLFSSSAVIIAFIMIQVLLLASLYPLVKFVLKTEEHDIVWDQDGWHWFRQSDVTASEYDERPHRSDMPPPPPHFLSYAFM</sequence>
<feature type="transmembrane region" description="Helical" evidence="1">
    <location>
        <begin position="55"/>
        <end position="73"/>
    </location>
</feature>
<reference evidence="2 3" key="2">
    <citation type="submission" date="2018-11" db="EMBL/GenBank/DDBJ databases">
        <authorList>
            <consortium name="Pathogen Informatics"/>
        </authorList>
    </citation>
    <scope>NUCLEOTIDE SEQUENCE [LARGE SCALE GENOMIC DNA]</scope>
</reference>
<protein>
    <submittedName>
        <fullName evidence="4">Transmembrane protein</fullName>
    </submittedName>
</protein>